<dbReference type="GO" id="GO:0098797">
    <property type="term" value="C:plasma membrane protein complex"/>
    <property type="evidence" value="ECO:0007669"/>
    <property type="project" value="TreeGrafter"/>
</dbReference>
<feature type="domain" description="TonB C-terminal" evidence="3">
    <location>
        <begin position="185"/>
        <end position="275"/>
    </location>
</feature>
<dbReference type="EMBL" id="CP003380">
    <property type="protein sequence ID" value="AFJ01546.1"/>
    <property type="molecule type" value="Genomic_DNA"/>
</dbReference>
<proteinExistence type="inferred from homology"/>
<keyword evidence="1" id="KW-0472">Membrane</keyword>
<dbReference type="PANTHER" id="PTHR33446:SF2">
    <property type="entry name" value="PROTEIN TONB"/>
    <property type="match status" value="1"/>
</dbReference>
<keyword evidence="5" id="KW-1185">Reference proteome</keyword>
<dbReference type="GO" id="GO:0015031">
    <property type="term" value="P:protein transport"/>
    <property type="evidence" value="ECO:0007669"/>
    <property type="project" value="UniProtKB-UniRule"/>
</dbReference>
<dbReference type="PROSITE" id="PS52015">
    <property type="entry name" value="TONB_CTD"/>
    <property type="match status" value="1"/>
</dbReference>
<evidence type="ECO:0000313" key="4">
    <source>
        <dbReference type="EMBL" id="AFJ01546.1"/>
    </source>
</evidence>
<comment type="subcellular location">
    <subcellularLocation>
        <location evidence="1">Cell inner membrane</location>
        <topology evidence="1">Single-pass membrane protein</topology>
        <orientation evidence="1">Periplasmic side</orientation>
    </subcellularLocation>
</comment>
<organism evidence="4 5">
    <name type="scientific">Methylophaga frappieri (strain ATCC BAA-2434 / DSM 25690 / JAM7)</name>
    <dbReference type="NCBI Taxonomy" id="754477"/>
    <lineage>
        <taxon>Bacteria</taxon>
        <taxon>Pseudomonadati</taxon>
        <taxon>Pseudomonadota</taxon>
        <taxon>Gammaproteobacteria</taxon>
        <taxon>Thiotrichales</taxon>
        <taxon>Piscirickettsiaceae</taxon>
        <taxon>Methylophaga</taxon>
    </lineage>
</organism>
<evidence type="ECO:0000256" key="2">
    <source>
        <dbReference type="SAM" id="MobiDB-lite"/>
    </source>
</evidence>
<feature type="region of interest" description="Disordered" evidence="2">
    <location>
        <begin position="66"/>
        <end position="180"/>
    </location>
</feature>
<dbReference type="KEGG" id="mec:Q7C_371"/>
<evidence type="ECO:0000256" key="1">
    <source>
        <dbReference type="RuleBase" id="RU362123"/>
    </source>
</evidence>
<dbReference type="InterPro" id="IPR051045">
    <property type="entry name" value="TonB-dependent_transducer"/>
</dbReference>
<dbReference type="eggNOG" id="COG0810">
    <property type="taxonomic scope" value="Bacteria"/>
</dbReference>
<feature type="compositionally biased region" description="Low complexity" evidence="2">
    <location>
        <begin position="75"/>
        <end position="85"/>
    </location>
</feature>
<keyword evidence="1" id="KW-0735">Signal-anchor</keyword>
<dbReference type="GO" id="GO:0055085">
    <property type="term" value="P:transmembrane transport"/>
    <property type="evidence" value="ECO:0007669"/>
    <property type="project" value="InterPro"/>
</dbReference>
<protein>
    <recommendedName>
        <fullName evidence="1">Protein TonB</fullName>
    </recommendedName>
</protein>
<evidence type="ECO:0000259" key="3">
    <source>
        <dbReference type="PROSITE" id="PS52015"/>
    </source>
</evidence>
<name>I1YF53_METFJ</name>
<comment type="function">
    <text evidence="1">Interacts with outer membrane receptor proteins that carry out high-affinity binding and energy dependent uptake into the periplasmic space of specific substrates. It could act to transduce energy from the cytoplasmic membrane to specific energy-requiring processes in the outer membrane, resulting in the release into the periplasm of ligands bound by these outer membrane proteins.</text>
</comment>
<keyword evidence="1" id="KW-0653">Protein transport</keyword>
<dbReference type="STRING" id="754477.Q7C_371"/>
<dbReference type="InterPro" id="IPR037682">
    <property type="entry name" value="TonB_C"/>
</dbReference>
<dbReference type="Gene3D" id="3.30.1150.10">
    <property type="match status" value="1"/>
</dbReference>
<dbReference type="PATRIC" id="fig|754477.3.peg.366"/>
<feature type="compositionally biased region" description="Basic and acidic residues" evidence="2">
    <location>
        <begin position="102"/>
        <end position="135"/>
    </location>
</feature>
<keyword evidence="1" id="KW-0813">Transport</keyword>
<gene>
    <name evidence="4" type="ordered locus">Q7C_371</name>
</gene>
<dbReference type="GO" id="GO:0015891">
    <property type="term" value="P:siderophore transport"/>
    <property type="evidence" value="ECO:0007669"/>
    <property type="project" value="InterPro"/>
</dbReference>
<dbReference type="Proteomes" id="UP000009145">
    <property type="component" value="Chromosome"/>
</dbReference>
<keyword evidence="1" id="KW-1003">Cell membrane</keyword>
<sequence length="275" mass="30004">MSTSLAYHLPSASDSGQGLSLTLTGLIHIAVLVVILGPWVTPTPLSPASENTVRVQTFSLPEPVIKQPVLPRTKPSTSEPVVSAPEPEPHEVKPEPVNNELAFERVQKPEPTPPKKPEIKQKSKPIEKPKPESKLSKPSSRSQDPTKTANNDKPTKTLQTSQPIDSSDETENVATTSSQVDAAPFDVSQFKPVEKLAPDYPRSALRKGLEGDCTVTYRVSQLGRVESPEVSDDCHPAFIRPSLEAAQSFRYTPRKVNGKAVAVTNVSNTFQYRIQ</sequence>
<dbReference type="RefSeq" id="WP_014702996.1">
    <property type="nucleotide sequence ID" value="NC_017856.1"/>
</dbReference>
<evidence type="ECO:0000313" key="5">
    <source>
        <dbReference type="Proteomes" id="UP000009145"/>
    </source>
</evidence>
<accession>I1YF53</accession>
<dbReference type="AlphaFoldDB" id="I1YF53"/>
<dbReference type="PANTHER" id="PTHR33446">
    <property type="entry name" value="PROTEIN TONB-RELATED"/>
    <property type="match status" value="1"/>
</dbReference>
<dbReference type="PRINTS" id="PR01374">
    <property type="entry name" value="TONBPROTEIN"/>
</dbReference>
<dbReference type="GO" id="GO:0030288">
    <property type="term" value="C:outer membrane-bounded periplasmic space"/>
    <property type="evidence" value="ECO:0007669"/>
    <property type="project" value="InterPro"/>
</dbReference>
<comment type="similarity">
    <text evidence="1">Belongs to the TonB family.</text>
</comment>
<reference evidence="4 5" key="1">
    <citation type="journal article" date="2012" name="J. Bacteriol.">
        <title>Complete genome sequences of Methylophaga sp. strain JAM1 and Methylophaga sp. strain JAM7.</title>
        <authorList>
            <person name="Villeneuve C."/>
            <person name="Martineau C."/>
            <person name="Mauffrey F."/>
            <person name="Villemur R."/>
        </authorList>
    </citation>
    <scope>NUCLEOTIDE SEQUENCE [LARGE SCALE GENOMIC DNA]</scope>
    <source>
        <strain evidence="4 5">JAM7</strain>
    </source>
</reference>
<dbReference type="GO" id="GO:0031992">
    <property type="term" value="F:energy transducer activity"/>
    <property type="evidence" value="ECO:0007669"/>
    <property type="project" value="InterPro"/>
</dbReference>
<dbReference type="SUPFAM" id="SSF74653">
    <property type="entry name" value="TolA/TonB C-terminal domain"/>
    <property type="match status" value="1"/>
</dbReference>
<dbReference type="InterPro" id="IPR003538">
    <property type="entry name" value="TonB"/>
</dbReference>
<keyword evidence="1" id="KW-0997">Cell inner membrane</keyword>
<dbReference type="Pfam" id="PF03544">
    <property type="entry name" value="TonB_C"/>
    <property type="match status" value="1"/>
</dbReference>
<keyword evidence="1" id="KW-0812">Transmembrane</keyword>
<dbReference type="HOGENOM" id="CLU_088571_0_0_6"/>
<feature type="compositionally biased region" description="Polar residues" evidence="2">
    <location>
        <begin position="141"/>
        <end position="165"/>
    </location>
</feature>